<organism evidence="1 2">
    <name type="scientific">Pleurodeles waltl</name>
    <name type="common">Iberian ribbed newt</name>
    <dbReference type="NCBI Taxonomy" id="8319"/>
    <lineage>
        <taxon>Eukaryota</taxon>
        <taxon>Metazoa</taxon>
        <taxon>Chordata</taxon>
        <taxon>Craniata</taxon>
        <taxon>Vertebrata</taxon>
        <taxon>Euteleostomi</taxon>
        <taxon>Amphibia</taxon>
        <taxon>Batrachia</taxon>
        <taxon>Caudata</taxon>
        <taxon>Salamandroidea</taxon>
        <taxon>Salamandridae</taxon>
        <taxon>Pleurodelinae</taxon>
        <taxon>Pleurodeles</taxon>
    </lineage>
</organism>
<comment type="caution">
    <text evidence="1">The sequence shown here is derived from an EMBL/GenBank/DDBJ whole genome shotgun (WGS) entry which is preliminary data.</text>
</comment>
<evidence type="ECO:0000313" key="2">
    <source>
        <dbReference type="Proteomes" id="UP001066276"/>
    </source>
</evidence>
<dbReference type="AlphaFoldDB" id="A0AAV7WKE0"/>
<dbReference type="EMBL" id="JANPWB010000001">
    <property type="protein sequence ID" value="KAJ1213644.1"/>
    <property type="molecule type" value="Genomic_DNA"/>
</dbReference>
<sequence>MAPTDYRHKWLERLAVSGTPQENCVLKPNSGTDPGRTVFRCFLQPPSFSETKRNRSKAAATPKLALLSGGDIRALRPEGNDGPASLHKLREWMEVADFVPIHELKEMVGIAEVARGINHALEGTLEC</sequence>
<dbReference type="Proteomes" id="UP001066276">
    <property type="component" value="Chromosome 1_1"/>
</dbReference>
<accession>A0AAV7WKE0</accession>
<reference evidence="1" key="1">
    <citation type="journal article" date="2022" name="bioRxiv">
        <title>Sequencing and chromosome-scale assembly of the giantPleurodeles waltlgenome.</title>
        <authorList>
            <person name="Brown T."/>
            <person name="Elewa A."/>
            <person name="Iarovenko S."/>
            <person name="Subramanian E."/>
            <person name="Araus A.J."/>
            <person name="Petzold A."/>
            <person name="Susuki M."/>
            <person name="Suzuki K.-i.T."/>
            <person name="Hayashi T."/>
            <person name="Toyoda A."/>
            <person name="Oliveira C."/>
            <person name="Osipova E."/>
            <person name="Leigh N.D."/>
            <person name="Simon A."/>
            <person name="Yun M.H."/>
        </authorList>
    </citation>
    <scope>NUCLEOTIDE SEQUENCE</scope>
    <source>
        <strain evidence="1">20211129_DDA</strain>
        <tissue evidence="1">Liver</tissue>
    </source>
</reference>
<evidence type="ECO:0000313" key="1">
    <source>
        <dbReference type="EMBL" id="KAJ1213644.1"/>
    </source>
</evidence>
<name>A0AAV7WKE0_PLEWA</name>
<keyword evidence="2" id="KW-1185">Reference proteome</keyword>
<gene>
    <name evidence="1" type="ORF">NDU88_001276</name>
</gene>
<proteinExistence type="predicted"/>
<protein>
    <submittedName>
        <fullName evidence="1">Uncharacterized protein</fullName>
    </submittedName>
</protein>